<organism evidence="1 2">
    <name type="scientific">Penicillium nordicum</name>
    <dbReference type="NCBI Taxonomy" id="229535"/>
    <lineage>
        <taxon>Eukaryota</taxon>
        <taxon>Fungi</taxon>
        <taxon>Dikarya</taxon>
        <taxon>Ascomycota</taxon>
        <taxon>Pezizomycotina</taxon>
        <taxon>Eurotiomycetes</taxon>
        <taxon>Eurotiomycetidae</taxon>
        <taxon>Eurotiales</taxon>
        <taxon>Aspergillaceae</taxon>
        <taxon>Penicillium</taxon>
    </lineage>
</organism>
<accession>A0A0M8NQ62</accession>
<name>A0A0M8NQ62_9EURO</name>
<dbReference type="Proteomes" id="UP000037696">
    <property type="component" value="Unassembled WGS sequence"/>
</dbReference>
<keyword evidence="2" id="KW-1185">Reference proteome</keyword>
<sequence>MYTESTDGYRKKRTYEALPRFGESKVHGLRSGIGASCQNPIPVKVHALMPSFGPAEELKYLNYHDTSNKVA</sequence>
<evidence type="ECO:0000313" key="1">
    <source>
        <dbReference type="EMBL" id="KOS37126.1"/>
    </source>
</evidence>
<gene>
    <name evidence="1" type="ORF">ACN38_g12096</name>
</gene>
<dbReference type="AlphaFoldDB" id="A0A0M8NQ62"/>
<dbReference type="EMBL" id="LHQQ01000351">
    <property type="protein sequence ID" value="KOS37126.1"/>
    <property type="molecule type" value="Genomic_DNA"/>
</dbReference>
<reference evidence="1 2" key="1">
    <citation type="submission" date="2015-08" db="EMBL/GenBank/DDBJ databases">
        <title>Genome sequencing of Penicillium nordicum.</title>
        <authorList>
            <person name="Nguyen H.D."/>
            <person name="Seifert K.A."/>
        </authorList>
    </citation>
    <scope>NUCLEOTIDE SEQUENCE [LARGE SCALE GENOMIC DNA]</scope>
    <source>
        <strain evidence="1 2">DAOMC 185683</strain>
    </source>
</reference>
<evidence type="ECO:0000313" key="2">
    <source>
        <dbReference type="Proteomes" id="UP000037696"/>
    </source>
</evidence>
<protein>
    <submittedName>
        <fullName evidence="1">Uncharacterized protein</fullName>
    </submittedName>
</protein>
<proteinExistence type="predicted"/>
<comment type="caution">
    <text evidence="1">The sequence shown here is derived from an EMBL/GenBank/DDBJ whole genome shotgun (WGS) entry which is preliminary data.</text>
</comment>